<evidence type="ECO:0000259" key="2">
    <source>
        <dbReference type="Pfam" id="PF05569"/>
    </source>
</evidence>
<dbReference type="PANTHER" id="PTHR34978">
    <property type="entry name" value="POSSIBLE SENSOR-TRANSDUCER PROTEIN BLAR"/>
    <property type="match status" value="1"/>
</dbReference>
<accession>A0AAU9CZ75</accession>
<keyword evidence="1" id="KW-0812">Transmembrane</keyword>
<keyword evidence="1" id="KW-1133">Transmembrane helix</keyword>
<name>A0AAU9CZ75_9LACO</name>
<proteinExistence type="predicted"/>
<dbReference type="Proteomes" id="UP001321804">
    <property type="component" value="Chromosome"/>
</dbReference>
<evidence type="ECO:0000313" key="4">
    <source>
        <dbReference type="Proteomes" id="UP001321804"/>
    </source>
</evidence>
<dbReference type="EMBL" id="AP026801">
    <property type="protein sequence ID" value="BDR55526.1"/>
    <property type="molecule type" value="Genomic_DNA"/>
</dbReference>
<protein>
    <recommendedName>
        <fullName evidence="2">Peptidase M56 domain-containing protein</fullName>
    </recommendedName>
</protein>
<feature type="transmembrane region" description="Helical" evidence="1">
    <location>
        <begin position="74"/>
        <end position="92"/>
    </location>
</feature>
<keyword evidence="4" id="KW-1185">Reference proteome</keyword>
<dbReference type="KEGG" id="xak:KIMC2_00880"/>
<evidence type="ECO:0000313" key="3">
    <source>
        <dbReference type="EMBL" id="BDR55526.1"/>
    </source>
</evidence>
<gene>
    <name evidence="3" type="ORF">KIMC2_00880</name>
</gene>
<feature type="domain" description="Peptidase M56" evidence="2">
    <location>
        <begin position="18"/>
        <end position="143"/>
    </location>
</feature>
<feature type="transmembrane region" description="Helical" evidence="1">
    <location>
        <begin position="173"/>
        <end position="191"/>
    </location>
</feature>
<dbReference type="InterPro" id="IPR052173">
    <property type="entry name" value="Beta-lactam_resp_regulator"/>
</dbReference>
<evidence type="ECO:0000256" key="1">
    <source>
        <dbReference type="SAM" id="Phobius"/>
    </source>
</evidence>
<organism evidence="3 4">
    <name type="scientific">Xylocopilactobacillus apis</name>
    <dbReference type="NCBI Taxonomy" id="2932183"/>
    <lineage>
        <taxon>Bacteria</taxon>
        <taxon>Bacillati</taxon>
        <taxon>Bacillota</taxon>
        <taxon>Bacilli</taxon>
        <taxon>Lactobacillales</taxon>
        <taxon>Lactobacillaceae</taxon>
        <taxon>Xylocopilactobacillus</taxon>
    </lineage>
</organism>
<reference evidence="3 4" key="1">
    <citation type="journal article" date="2023" name="Microbiol. Spectr.">
        <title>Symbiosis of Carpenter Bees with Uncharacterized Lactic Acid Bacteria Showing NAD Auxotrophy.</title>
        <authorList>
            <person name="Kawasaki S."/>
            <person name="Ozawa K."/>
            <person name="Mori T."/>
            <person name="Yamamoto A."/>
            <person name="Ito M."/>
            <person name="Ohkuma M."/>
            <person name="Sakamoto M."/>
            <person name="Matsutani M."/>
        </authorList>
    </citation>
    <scope>NUCLEOTIDE SEQUENCE [LARGE SCALE GENOMIC DNA]</scope>
    <source>
        <strain evidence="3 4">KimC2</strain>
    </source>
</reference>
<dbReference type="PANTHER" id="PTHR34978:SF3">
    <property type="entry name" value="SLR0241 PROTEIN"/>
    <property type="match status" value="1"/>
</dbReference>
<dbReference type="InterPro" id="IPR008756">
    <property type="entry name" value="Peptidase_M56"/>
</dbReference>
<dbReference type="CDD" id="cd07341">
    <property type="entry name" value="M56_BlaR1_MecR1_like"/>
    <property type="match status" value="1"/>
</dbReference>
<sequence length="259" mass="30314">MKDLPPGYLAPNVQKMIPSKIKVKSISSKESPFAWGIVRPMIAMPLYQFDEVDQKNIIMHELAHISSYDALKKFFLEVLVCLYWWFPLIYVFKDQVTLILEMNVDCRIVKDLSKKSYFDYIRSLINIAEFSSCSKTKVKQRAYFSNFVIDEGSTLKKRESFLLEEYSIKRTKWPLVVILVVMPLLLTSIIIEPYTVNNNKVQNAFKIDPNDTDTYILKKENRYELIVKGKKVGSVRNLNKIKSPIIKQLPVKRIRNYNE</sequence>
<dbReference type="AlphaFoldDB" id="A0AAU9CZ75"/>
<keyword evidence="1" id="KW-0472">Membrane</keyword>
<dbReference type="Pfam" id="PF05569">
    <property type="entry name" value="Peptidase_M56"/>
    <property type="match status" value="1"/>
</dbReference>